<dbReference type="GO" id="GO:0009117">
    <property type="term" value="P:nucleotide metabolic process"/>
    <property type="evidence" value="ECO:0007669"/>
    <property type="project" value="UniProtKB-KW"/>
</dbReference>
<keyword evidence="3" id="KW-0546">Nucleotide metabolism</keyword>
<dbReference type="Proteomes" id="UP001178281">
    <property type="component" value="Unassembled WGS sequence"/>
</dbReference>
<protein>
    <recommendedName>
        <fullName evidence="3">Nucleoside triphosphate pyrophosphatase</fullName>
        <ecNumber evidence="3">3.6.1.9</ecNumber>
    </recommendedName>
    <alternativeName>
        <fullName evidence="3">Nucleotide pyrophosphatase</fullName>
        <shortName evidence="3">Nucleotide PPase</shortName>
    </alternativeName>
</protein>
<dbReference type="SUPFAM" id="SSF52972">
    <property type="entry name" value="ITPase-like"/>
    <property type="match status" value="1"/>
</dbReference>
<organism evidence="4 5">
    <name type="scientific">Tsukamurella strandjordii</name>
    <dbReference type="NCBI Taxonomy" id="147577"/>
    <lineage>
        <taxon>Bacteria</taxon>
        <taxon>Bacillati</taxon>
        <taxon>Actinomycetota</taxon>
        <taxon>Actinomycetes</taxon>
        <taxon>Mycobacteriales</taxon>
        <taxon>Tsukamurellaceae</taxon>
        <taxon>Tsukamurella</taxon>
    </lineage>
</organism>
<dbReference type="PIRSF" id="PIRSF006305">
    <property type="entry name" value="Maf"/>
    <property type="match status" value="1"/>
</dbReference>
<dbReference type="Pfam" id="PF02545">
    <property type="entry name" value="Maf"/>
    <property type="match status" value="1"/>
</dbReference>
<comment type="similarity">
    <text evidence="3">Belongs to the Maf family.</text>
</comment>
<sequence length="214" mass="21946">MVLASASPARLGVLRAAGVEPTVIVSQVDEDAILADLGSTVPHEDAVTALARAKAHDVAARLVGEPSQRGRTSVVIGCDSMLSIDGALVGKPHTPAVARERWHAMRGRSGRLLTGHCALLLVDGALAHEAVGTGDTVLRFGAPSDAEIDAYVATGEPLEVAGAFTLDGLGGWFIDGIDGDPSSVIGISLPLMRSLLCDLGVDVVSLWAGSPRTT</sequence>
<evidence type="ECO:0000256" key="2">
    <source>
        <dbReference type="ARBA" id="ARBA00022801"/>
    </source>
</evidence>
<evidence type="ECO:0000256" key="1">
    <source>
        <dbReference type="ARBA" id="ARBA00001968"/>
    </source>
</evidence>
<accession>A0AA90SJJ6</accession>
<feature type="active site" description="Proton acceptor" evidence="3">
    <location>
        <position position="79"/>
    </location>
</feature>
<dbReference type="InterPro" id="IPR029001">
    <property type="entry name" value="ITPase-like_fam"/>
</dbReference>
<gene>
    <name evidence="4" type="ORF">Q7X28_00530</name>
</gene>
<comment type="caution">
    <text evidence="3">Lacks conserved residue(s) required for the propagation of feature annotation.</text>
</comment>
<proteinExistence type="inferred from homology"/>
<dbReference type="PANTHER" id="PTHR43213:SF5">
    <property type="entry name" value="BIFUNCTIONAL DTTP_UTP PYROPHOSPHATASE_METHYLTRANSFERASE PROTEIN-RELATED"/>
    <property type="match status" value="1"/>
</dbReference>
<name>A0AA90SJJ6_9ACTN</name>
<comment type="subcellular location">
    <subcellularLocation>
        <location evidence="3">Cytoplasm</location>
    </subcellularLocation>
</comment>
<dbReference type="GO" id="GO:0005737">
    <property type="term" value="C:cytoplasm"/>
    <property type="evidence" value="ECO:0007669"/>
    <property type="project" value="UniProtKB-SubCell"/>
</dbReference>
<dbReference type="PANTHER" id="PTHR43213">
    <property type="entry name" value="BIFUNCTIONAL DTTP/UTP PYROPHOSPHATASE/METHYLTRANSFERASE PROTEIN-RELATED"/>
    <property type="match status" value="1"/>
</dbReference>
<dbReference type="InterPro" id="IPR003697">
    <property type="entry name" value="Maf-like"/>
</dbReference>
<dbReference type="Gene3D" id="3.90.950.10">
    <property type="match status" value="1"/>
</dbReference>
<comment type="catalytic activity">
    <reaction evidence="3">
        <text>a 2'-deoxyribonucleoside 5'-triphosphate + H2O = a 2'-deoxyribonucleoside 5'-phosphate + diphosphate + H(+)</text>
        <dbReference type="Rhea" id="RHEA:44644"/>
        <dbReference type="ChEBI" id="CHEBI:15377"/>
        <dbReference type="ChEBI" id="CHEBI:15378"/>
        <dbReference type="ChEBI" id="CHEBI:33019"/>
        <dbReference type="ChEBI" id="CHEBI:61560"/>
        <dbReference type="ChEBI" id="CHEBI:65317"/>
        <dbReference type="EC" id="3.6.1.9"/>
    </reaction>
</comment>
<dbReference type="CDD" id="cd00555">
    <property type="entry name" value="Maf"/>
    <property type="match status" value="1"/>
</dbReference>
<reference evidence="4" key="1">
    <citation type="submission" date="2023-08" db="EMBL/GenBank/DDBJ databases">
        <title>The draft genome of Tsukamurella strandjordii strain 050030.</title>
        <authorList>
            <person name="Zhao F."/>
            <person name="Feng Y."/>
            <person name="Zong Z."/>
        </authorList>
    </citation>
    <scope>NUCLEOTIDE SEQUENCE</scope>
    <source>
        <strain evidence="4">050030</strain>
    </source>
</reference>
<dbReference type="NCBIfam" id="TIGR00172">
    <property type="entry name" value="maf"/>
    <property type="match status" value="1"/>
</dbReference>
<keyword evidence="5" id="KW-1185">Reference proteome</keyword>
<comment type="cofactor">
    <cofactor evidence="1 3">
        <name>a divalent metal cation</name>
        <dbReference type="ChEBI" id="CHEBI:60240"/>
    </cofactor>
</comment>
<comment type="caution">
    <text evidence="4">The sequence shown here is derived from an EMBL/GenBank/DDBJ whole genome shotgun (WGS) entry which is preliminary data.</text>
</comment>
<comment type="function">
    <text evidence="3">Nucleoside triphosphate pyrophosphatase. May have a dual role in cell division arrest and in preventing the incorporation of modified nucleotides into cellular nucleic acids.</text>
</comment>
<dbReference type="RefSeq" id="WP_305110394.1">
    <property type="nucleotide sequence ID" value="NZ_JAUTIX010000001.1"/>
</dbReference>
<evidence type="ECO:0000313" key="5">
    <source>
        <dbReference type="Proteomes" id="UP001178281"/>
    </source>
</evidence>
<dbReference type="HAMAP" id="MF_00528">
    <property type="entry name" value="Maf"/>
    <property type="match status" value="1"/>
</dbReference>
<comment type="catalytic activity">
    <reaction evidence="3">
        <text>a ribonucleoside 5'-triphosphate + H2O = a ribonucleoside 5'-phosphate + diphosphate + H(+)</text>
        <dbReference type="Rhea" id="RHEA:23996"/>
        <dbReference type="ChEBI" id="CHEBI:15377"/>
        <dbReference type="ChEBI" id="CHEBI:15378"/>
        <dbReference type="ChEBI" id="CHEBI:33019"/>
        <dbReference type="ChEBI" id="CHEBI:58043"/>
        <dbReference type="ChEBI" id="CHEBI:61557"/>
        <dbReference type="EC" id="3.6.1.9"/>
    </reaction>
</comment>
<evidence type="ECO:0000256" key="3">
    <source>
        <dbReference type="HAMAP-Rule" id="MF_00528"/>
    </source>
</evidence>
<dbReference type="AlphaFoldDB" id="A0AA90SJJ6"/>
<keyword evidence="2 3" id="KW-0378">Hydrolase</keyword>
<evidence type="ECO:0000313" key="4">
    <source>
        <dbReference type="EMBL" id="MDP0396398.1"/>
    </source>
</evidence>
<dbReference type="GO" id="GO:0047429">
    <property type="term" value="F:nucleoside triphosphate diphosphatase activity"/>
    <property type="evidence" value="ECO:0007669"/>
    <property type="project" value="UniProtKB-EC"/>
</dbReference>
<dbReference type="EMBL" id="JAUTIX010000001">
    <property type="protein sequence ID" value="MDP0396398.1"/>
    <property type="molecule type" value="Genomic_DNA"/>
</dbReference>
<keyword evidence="3" id="KW-0963">Cytoplasm</keyword>
<dbReference type="EC" id="3.6.1.9" evidence="3"/>